<sequence length="161" mass="17652">MKAKKVTKTNACRILDQESIPYKIYEFPWSEDHIDAKSVADQLGIATESIYKTLVTVGDKTGVVVACLSGSVELDLKALAKVSGNKKVEMLPMKELEKTTGYIRGGCSPIGMKKEFPTFIQKSAELEDEMIISAGRRGMQLAVAPKELAQVTKAQFVDISH</sequence>
<dbReference type="PATRIC" id="fig|1449336.4.peg.2403"/>
<dbReference type="Gene3D" id="3.90.960.10">
    <property type="entry name" value="YbaK/aminoacyl-tRNA synthetase-associated domain"/>
    <property type="match status" value="1"/>
</dbReference>
<evidence type="ECO:0000259" key="5">
    <source>
        <dbReference type="Pfam" id="PF04073"/>
    </source>
</evidence>
<organism evidence="6 7">
    <name type="scientific">Carnobacterium divergens DSM 20623</name>
    <dbReference type="NCBI Taxonomy" id="1449336"/>
    <lineage>
        <taxon>Bacteria</taxon>
        <taxon>Bacillati</taxon>
        <taxon>Bacillota</taxon>
        <taxon>Bacilli</taxon>
        <taxon>Lactobacillales</taxon>
        <taxon>Carnobacteriaceae</taxon>
        <taxon>Carnobacterium</taxon>
    </lineage>
</organism>
<keyword evidence="3 4" id="KW-0456">Lyase</keyword>
<accession>A0A0R2HYD4</accession>
<feature type="domain" description="YbaK/aminoacyl-tRNA synthetase-associated" evidence="5">
    <location>
        <begin position="35"/>
        <end position="149"/>
    </location>
</feature>
<evidence type="ECO:0000313" key="6">
    <source>
        <dbReference type="EMBL" id="KRN54778.1"/>
    </source>
</evidence>
<dbReference type="PANTHER" id="PTHR30411:SF0">
    <property type="entry name" value="CYS-TRNA(PRO)_CYS-TRNA(CYS) DEACYLASE YBAK"/>
    <property type="match status" value="1"/>
</dbReference>
<dbReference type="EMBL" id="JQBS01000035">
    <property type="protein sequence ID" value="KRN54778.1"/>
    <property type="molecule type" value="Genomic_DNA"/>
</dbReference>
<dbReference type="CDD" id="cd00002">
    <property type="entry name" value="YbaK_deacylase"/>
    <property type="match status" value="1"/>
</dbReference>
<dbReference type="PIRSF" id="PIRSF006181">
    <property type="entry name" value="EbsC_YbaK"/>
    <property type="match status" value="1"/>
</dbReference>
<gene>
    <name evidence="6" type="ORF">IV74_GL002365</name>
</gene>
<dbReference type="InterPro" id="IPR007214">
    <property type="entry name" value="YbaK/aa-tRNA-synth-assoc-dom"/>
</dbReference>
<dbReference type="InterPro" id="IPR036754">
    <property type="entry name" value="YbaK/aa-tRNA-synt-asso_dom_sf"/>
</dbReference>
<evidence type="ECO:0000256" key="1">
    <source>
        <dbReference type="ARBA" id="ARBA00009798"/>
    </source>
</evidence>
<dbReference type="EC" id="4.2.-.-" evidence="4"/>
<comment type="similarity">
    <text evidence="1 4">Belongs to the prolyl-tRNA editing family. YbaK/EbsC subfamily.</text>
</comment>
<name>A0A0R2HYD4_CARDV</name>
<dbReference type="SUPFAM" id="SSF55826">
    <property type="entry name" value="YbaK/ProRS associated domain"/>
    <property type="match status" value="1"/>
</dbReference>
<dbReference type="NCBIfam" id="TIGR00011">
    <property type="entry name" value="YbaK_EbsC"/>
    <property type="match status" value="1"/>
</dbReference>
<dbReference type="AlphaFoldDB" id="A0A0R2HYD4"/>
<dbReference type="GO" id="GO:0006412">
    <property type="term" value="P:translation"/>
    <property type="evidence" value="ECO:0007669"/>
    <property type="project" value="UniProtKB-KW"/>
</dbReference>
<dbReference type="GO" id="GO:0002161">
    <property type="term" value="F:aminoacyl-tRNA deacylase activity"/>
    <property type="evidence" value="ECO:0007669"/>
    <property type="project" value="InterPro"/>
</dbReference>
<evidence type="ECO:0000256" key="3">
    <source>
        <dbReference type="ARBA" id="ARBA00023239"/>
    </source>
</evidence>
<dbReference type="Pfam" id="PF04073">
    <property type="entry name" value="tRNA_edit"/>
    <property type="match status" value="1"/>
</dbReference>
<dbReference type="GO" id="GO:0016829">
    <property type="term" value="F:lyase activity"/>
    <property type="evidence" value="ECO:0007669"/>
    <property type="project" value="UniProtKB-KW"/>
</dbReference>
<keyword evidence="2 4" id="KW-0648">Protein biosynthesis</keyword>
<evidence type="ECO:0000313" key="7">
    <source>
        <dbReference type="Proteomes" id="UP000051658"/>
    </source>
</evidence>
<keyword evidence="7" id="KW-1185">Reference proteome</keyword>
<protein>
    <recommendedName>
        <fullName evidence="4">Cys-tRNA(Pro)/Cys-tRNA(Cys) deacylase</fullName>
        <ecNumber evidence="4">4.2.-.-</ecNumber>
    </recommendedName>
</protein>
<reference evidence="6 7" key="1">
    <citation type="journal article" date="2015" name="Genome Announc.">
        <title>Expanding the biotechnology potential of lactobacilli through comparative genomics of 213 strains and associated genera.</title>
        <authorList>
            <person name="Sun Z."/>
            <person name="Harris H.M."/>
            <person name="McCann A."/>
            <person name="Guo C."/>
            <person name="Argimon S."/>
            <person name="Zhang W."/>
            <person name="Yang X."/>
            <person name="Jeffery I.B."/>
            <person name="Cooney J.C."/>
            <person name="Kagawa T.F."/>
            <person name="Liu W."/>
            <person name="Song Y."/>
            <person name="Salvetti E."/>
            <person name="Wrobel A."/>
            <person name="Rasinkangas P."/>
            <person name="Parkhill J."/>
            <person name="Rea M.C."/>
            <person name="O'Sullivan O."/>
            <person name="Ritari J."/>
            <person name="Douillard F.P."/>
            <person name="Paul Ross R."/>
            <person name="Yang R."/>
            <person name="Briner A.E."/>
            <person name="Felis G.E."/>
            <person name="de Vos W.M."/>
            <person name="Barrangou R."/>
            <person name="Klaenhammer T.R."/>
            <person name="Caufield P.W."/>
            <person name="Cui Y."/>
            <person name="Zhang H."/>
            <person name="O'Toole P.W."/>
        </authorList>
    </citation>
    <scope>NUCLEOTIDE SEQUENCE [LARGE SCALE GENOMIC DNA]</scope>
    <source>
        <strain evidence="6 7">DSM 20623</strain>
    </source>
</reference>
<dbReference type="PANTHER" id="PTHR30411">
    <property type="entry name" value="CYTOPLASMIC PROTEIN"/>
    <property type="match status" value="1"/>
</dbReference>
<proteinExistence type="inferred from homology"/>
<dbReference type="eggNOG" id="COG2606">
    <property type="taxonomic scope" value="Bacteria"/>
</dbReference>
<evidence type="ECO:0000256" key="4">
    <source>
        <dbReference type="PIRNR" id="PIRNR006181"/>
    </source>
</evidence>
<comment type="caution">
    <text evidence="6">The sequence shown here is derived from an EMBL/GenBank/DDBJ whole genome shotgun (WGS) entry which is preliminary data.</text>
</comment>
<dbReference type="InterPro" id="IPR004369">
    <property type="entry name" value="Prolyl-tRNA_editing_YbaK/EbsC"/>
</dbReference>
<dbReference type="Proteomes" id="UP000051658">
    <property type="component" value="Unassembled WGS sequence"/>
</dbReference>
<dbReference type="GeneID" id="89589355"/>
<evidence type="ECO:0000256" key="2">
    <source>
        <dbReference type="ARBA" id="ARBA00022917"/>
    </source>
</evidence>
<dbReference type="RefSeq" id="WP_034568778.1">
    <property type="nucleotide sequence ID" value="NZ_JQBS01000035.1"/>
</dbReference>